<sequence>MKLVKVLLPLAAVGLIMGTASARDIDGFYGKVEQMPTAENPAWVIGGKTFKVDQRTKIEHRRDQKIGVGSCVKVDGDLDREGNFFISEIEQKRDNRCR</sequence>
<reference evidence="2 3" key="1">
    <citation type="journal article" date="2019" name="Nat. Med.">
        <title>A library of human gut bacterial isolates paired with longitudinal multiomics data enables mechanistic microbiome research.</title>
        <authorList>
            <person name="Poyet M."/>
            <person name="Groussin M."/>
            <person name="Gibbons S.M."/>
            <person name="Avila-Pacheco J."/>
            <person name="Jiang X."/>
            <person name="Kearney S.M."/>
            <person name="Perrotta A.R."/>
            <person name="Berdy B."/>
            <person name="Zhao S."/>
            <person name="Lieberman T.D."/>
            <person name="Swanson P.K."/>
            <person name="Smith M."/>
            <person name="Roesemann S."/>
            <person name="Alexander J.E."/>
            <person name="Rich S.A."/>
            <person name="Livny J."/>
            <person name="Vlamakis H."/>
            <person name="Clish C."/>
            <person name="Bullock K."/>
            <person name="Deik A."/>
            <person name="Scott J."/>
            <person name="Pierce K.A."/>
            <person name="Xavier R.J."/>
            <person name="Alm E.J."/>
        </authorList>
    </citation>
    <scope>NUCLEOTIDE SEQUENCE [LARGE SCALE GENOMIC DNA]</scope>
    <source>
        <strain evidence="2 3">BIOML-A2</strain>
    </source>
</reference>
<name>A0A6I3S059_9BURK</name>
<proteinExistence type="predicted"/>
<evidence type="ECO:0000259" key="1">
    <source>
        <dbReference type="Pfam" id="PF18914"/>
    </source>
</evidence>
<evidence type="ECO:0000313" key="2">
    <source>
        <dbReference type="EMBL" id="MTU43013.1"/>
    </source>
</evidence>
<dbReference type="InterPro" id="IPR043724">
    <property type="entry name" value="DUF5666"/>
</dbReference>
<dbReference type="AlphaFoldDB" id="A0A6I3S059"/>
<gene>
    <name evidence="2" type="ORF">GMD42_05140</name>
</gene>
<dbReference type="Pfam" id="PF18914">
    <property type="entry name" value="DUF5666"/>
    <property type="match status" value="1"/>
</dbReference>
<dbReference type="EMBL" id="WNCL01000011">
    <property type="protein sequence ID" value="MTU43013.1"/>
    <property type="molecule type" value="Genomic_DNA"/>
</dbReference>
<accession>A0A6I3S059</accession>
<organism evidence="2 3">
    <name type="scientific">Parasutterella excrementihominis</name>
    <dbReference type="NCBI Taxonomy" id="487175"/>
    <lineage>
        <taxon>Bacteria</taxon>
        <taxon>Pseudomonadati</taxon>
        <taxon>Pseudomonadota</taxon>
        <taxon>Betaproteobacteria</taxon>
        <taxon>Burkholderiales</taxon>
        <taxon>Sutterellaceae</taxon>
        <taxon>Parasutterella</taxon>
    </lineage>
</organism>
<dbReference type="Proteomes" id="UP000462362">
    <property type="component" value="Unassembled WGS sequence"/>
</dbReference>
<protein>
    <recommendedName>
        <fullName evidence="1">DUF5666 domain-containing protein</fullName>
    </recommendedName>
</protein>
<feature type="domain" description="DUF5666" evidence="1">
    <location>
        <begin position="30"/>
        <end position="90"/>
    </location>
</feature>
<comment type="caution">
    <text evidence="2">The sequence shown here is derived from an EMBL/GenBank/DDBJ whole genome shotgun (WGS) entry which is preliminary data.</text>
</comment>
<dbReference type="RefSeq" id="WP_008811912.1">
    <property type="nucleotide sequence ID" value="NZ_CAJUON010000001.1"/>
</dbReference>
<evidence type="ECO:0000313" key="3">
    <source>
        <dbReference type="Proteomes" id="UP000462362"/>
    </source>
</evidence>